<gene>
    <name evidence="1" type="ordered locus">RB5544</name>
</gene>
<proteinExistence type="predicted"/>
<evidence type="ECO:0000313" key="2">
    <source>
        <dbReference type="Proteomes" id="UP000001025"/>
    </source>
</evidence>
<dbReference type="KEGG" id="rba:RB5544"/>
<dbReference type="OrthoDB" id="302603at2"/>
<dbReference type="HOGENOM" id="CLU_2261593_0_0_0"/>
<keyword evidence="2" id="KW-1185">Reference proteome</keyword>
<dbReference type="InParanoid" id="Q7URP2"/>
<name>Q7URP2_RHOBA</name>
<dbReference type="EMBL" id="BX294142">
    <property type="protein sequence ID" value="CAD74296.1"/>
    <property type="molecule type" value="Genomic_DNA"/>
</dbReference>
<accession>Q7URP2</accession>
<organism evidence="1 2">
    <name type="scientific">Rhodopirellula baltica (strain DSM 10527 / NCIMB 13988 / SH1)</name>
    <dbReference type="NCBI Taxonomy" id="243090"/>
    <lineage>
        <taxon>Bacteria</taxon>
        <taxon>Pseudomonadati</taxon>
        <taxon>Planctomycetota</taxon>
        <taxon>Planctomycetia</taxon>
        <taxon>Pirellulales</taxon>
        <taxon>Pirellulaceae</taxon>
        <taxon>Rhodopirellula</taxon>
    </lineage>
</organism>
<dbReference type="Proteomes" id="UP000001025">
    <property type="component" value="Chromosome"/>
</dbReference>
<evidence type="ECO:0000313" key="1">
    <source>
        <dbReference type="EMBL" id="CAD74296.1"/>
    </source>
</evidence>
<protein>
    <submittedName>
        <fullName evidence="1">Uncharacterized protein</fullName>
    </submittedName>
</protein>
<reference evidence="1 2" key="1">
    <citation type="journal article" date="2003" name="Proc. Natl. Acad. Sci. U.S.A.">
        <title>Complete genome sequence of the marine planctomycete Pirellula sp. strain 1.</title>
        <authorList>
            <person name="Gloeckner F.O."/>
            <person name="Kube M."/>
            <person name="Bauer M."/>
            <person name="Teeling H."/>
            <person name="Lombardot T."/>
            <person name="Ludwig W."/>
            <person name="Gade D."/>
            <person name="Beck A."/>
            <person name="Borzym K."/>
            <person name="Heitmann K."/>
            <person name="Rabus R."/>
            <person name="Schlesner H."/>
            <person name="Amann R."/>
            <person name="Reinhardt R."/>
        </authorList>
    </citation>
    <scope>NUCLEOTIDE SEQUENCE [LARGE SCALE GENOMIC DNA]</scope>
    <source>
        <strain evidence="2">DSM 10527 / NCIMB 13988 / SH1</strain>
    </source>
</reference>
<dbReference type="AlphaFoldDB" id="Q7URP2"/>
<dbReference type="STRING" id="243090.RB5544"/>
<sequence>MHNENFHRGNFHWLSVSKGARRFSDGGRAALLRPSTRFAHPREGRAVLLHPTVGRGGPFRAGEGYSLDSMPSPPLALLDPPKGKVMIKAWQYNSFKNCTASSE</sequence>
<dbReference type="EnsemblBacteria" id="CAD74296">
    <property type="protein sequence ID" value="CAD74296"/>
    <property type="gene ID" value="RB5544"/>
</dbReference>